<feature type="region of interest" description="Disordered" evidence="7">
    <location>
        <begin position="1139"/>
        <end position="1186"/>
    </location>
</feature>
<organism evidence="8 9">
    <name type="scientific">Piloderma croceum (strain F 1598)</name>
    <dbReference type="NCBI Taxonomy" id="765440"/>
    <lineage>
        <taxon>Eukaryota</taxon>
        <taxon>Fungi</taxon>
        <taxon>Dikarya</taxon>
        <taxon>Basidiomycota</taxon>
        <taxon>Agaricomycotina</taxon>
        <taxon>Agaricomycetes</taxon>
        <taxon>Agaricomycetidae</taxon>
        <taxon>Atheliales</taxon>
        <taxon>Atheliaceae</taxon>
        <taxon>Piloderma</taxon>
    </lineage>
</organism>
<reference evidence="9" key="2">
    <citation type="submission" date="2015-01" db="EMBL/GenBank/DDBJ databases">
        <title>Evolutionary Origins and Diversification of the Mycorrhizal Mutualists.</title>
        <authorList>
            <consortium name="DOE Joint Genome Institute"/>
            <consortium name="Mycorrhizal Genomics Consortium"/>
            <person name="Kohler A."/>
            <person name="Kuo A."/>
            <person name="Nagy L.G."/>
            <person name="Floudas D."/>
            <person name="Copeland A."/>
            <person name="Barry K.W."/>
            <person name="Cichocki N."/>
            <person name="Veneault-Fourrey C."/>
            <person name="LaButti K."/>
            <person name="Lindquist E.A."/>
            <person name="Lipzen A."/>
            <person name="Lundell T."/>
            <person name="Morin E."/>
            <person name="Murat C."/>
            <person name="Riley R."/>
            <person name="Ohm R."/>
            <person name="Sun H."/>
            <person name="Tunlid A."/>
            <person name="Henrissat B."/>
            <person name="Grigoriev I.V."/>
            <person name="Hibbett D.S."/>
            <person name="Martin F."/>
        </authorList>
    </citation>
    <scope>NUCLEOTIDE SEQUENCE [LARGE SCALE GENOMIC DNA]</scope>
    <source>
        <strain evidence="9">F 1598</strain>
    </source>
</reference>
<feature type="compositionally biased region" description="Basic and acidic residues" evidence="7">
    <location>
        <begin position="740"/>
        <end position="750"/>
    </location>
</feature>
<feature type="region of interest" description="Disordered" evidence="7">
    <location>
        <begin position="901"/>
        <end position="944"/>
    </location>
</feature>
<dbReference type="GO" id="GO:0061700">
    <property type="term" value="C:GATOR2 complex"/>
    <property type="evidence" value="ECO:0007669"/>
    <property type="project" value="TreeGrafter"/>
</dbReference>
<dbReference type="InterPro" id="IPR036322">
    <property type="entry name" value="WD40_repeat_dom_sf"/>
</dbReference>
<feature type="compositionally biased region" description="Low complexity" evidence="7">
    <location>
        <begin position="720"/>
        <end position="732"/>
    </location>
</feature>
<feature type="compositionally biased region" description="Polar residues" evidence="7">
    <location>
        <begin position="795"/>
        <end position="811"/>
    </location>
</feature>
<keyword evidence="1 6" id="KW-0853">WD repeat</keyword>
<evidence type="ECO:0000256" key="2">
    <source>
        <dbReference type="ARBA" id="ARBA00022723"/>
    </source>
</evidence>
<feature type="repeat" description="WD" evidence="6">
    <location>
        <begin position="313"/>
        <end position="326"/>
    </location>
</feature>
<feature type="compositionally biased region" description="Low complexity" evidence="7">
    <location>
        <begin position="1140"/>
        <end position="1151"/>
    </location>
</feature>
<evidence type="ECO:0000256" key="3">
    <source>
        <dbReference type="ARBA" id="ARBA00022737"/>
    </source>
</evidence>
<evidence type="ECO:0000256" key="1">
    <source>
        <dbReference type="ARBA" id="ARBA00022574"/>
    </source>
</evidence>
<dbReference type="HOGENOM" id="CLU_007954_0_0_1"/>
<evidence type="ECO:0000313" key="8">
    <source>
        <dbReference type="EMBL" id="KIM74206.1"/>
    </source>
</evidence>
<evidence type="ECO:0000256" key="6">
    <source>
        <dbReference type="PROSITE-ProRule" id="PRU00221"/>
    </source>
</evidence>
<feature type="region of interest" description="Disordered" evidence="7">
    <location>
        <begin position="604"/>
        <end position="867"/>
    </location>
</feature>
<dbReference type="GO" id="GO:0016239">
    <property type="term" value="P:positive regulation of macroautophagy"/>
    <property type="evidence" value="ECO:0007669"/>
    <property type="project" value="TreeGrafter"/>
</dbReference>
<dbReference type="PANTHER" id="PTHR46200:SF1">
    <property type="entry name" value="GATOR COMPLEX PROTEIN WDR24"/>
    <property type="match status" value="1"/>
</dbReference>
<dbReference type="GO" id="GO:0008270">
    <property type="term" value="F:zinc ion binding"/>
    <property type="evidence" value="ECO:0007669"/>
    <property type="project" value="UniProtKB-KW"/>
</dbReference>
<feature type="compositionally biased region" description="Low complexity" evidence="7">
    <location>
        <begin position="626"/>
        <end position="638"/>
    </location>
</feature>
<feature type="region of interest" description="Disordered" evidence="7">
    <location>
        <begin position="269"/>
        <end position="291"/>
    </location>
</feature>
<dbReference type="FunCoup" id="A0A0C3F2S7">
    <property type="interactions" value="295"/>
</dbReference>
<reference evidence="8 9" key="1">
    <citation type="submission" date="2014-04" db="EMBL/GenBank/DDBJ databases">
        <authorList>
            <consortium name="DOE Joint Genome Institute"/>
            <person name="Kuo A."/>
            <person name="Tarkka M."/>
            <person name="Buscot F."/>
            <person name="Kohler A."/>
            <person name="Nagy L.G."/>
            <person name="Floudas D."/>
            <person name="Copeland A."/>
            <person name="Barry K.W."/>
            <person name="Cichocki N."/>
            <person name="Veneault-Fourrey C."/>
            <person name="LaButti K."/>
            <person name="Lindquist E.A."/>
            <person name="Lipzen A."/>
            <person name="Lundell T."/>
            <person name="Morin E."/>
            <person name="Murat C."/>
            <person name="Sun H."/>
            <person name="Tunlid A."/>
            <person name="Henrissat B."/>
            <person name="Grigoriev I.V."/>
            <person name="Hibbett D.S."/>
            <person name="Martin F."/>
            <person name="Nordberg H.P."/>
            <person name="Cantor M.N."/>
            <person name="Hua S.X."/>
        </authorList>
    </citation>
    <scope>NUCLEOTIDE SEQUENCE [LARGE SCALE GENOMIC DNA]</scope>
    <source>
        <strain evidence="8 9">F 1598</strain>
    </source>
</reference>
<dbReference type="Gene3D" id="2.130.10.10">
    <property type="entry name" value="YVTN repeat-like/Quinoprotein amine dehydrogenase"/>
    <property type="match status" value="1"/>
</dbReference>
<dbReference type="AlphaFoldDB" id="A0A0C3F2S7"/>
<dbReference type="InterPro" id="IPR001680">
    <property type="entry name" value="WD40_rpt"/>
</dbReference>
<evidence type="ECO:0000256" key="4">
    <source>
        <dbReference type="ARBA" id="ARBA00022771"/>
    </source>
</evidence>
<protein>
    <submittedName>
        <fullName evidence="8">Uncharacterized protein</fullName>
    </submittedName>
</protein>
<dbReference type="InterPro" id="IPR015943">
    <property type="entry name" value="WD40/YVTN_repeat-like_dom_sf"/>
</dbReference>
<feature type="compositionally biased region" description="Gly residues" evidence="7">
    <location>
        <begin position="369"/>
        <end position="384"/>
    </location>
</feature>
<dbReference type="GO" id="GO:1904263">
    <property type="term" value="P:positive regulation of TORC1 signaling"/>
    <property type="evidence" value="ECO:0007669"/>
    <property type="project" value="TreeGrafter"/>
</dbReference>
<feature type="repeat" description="WD" evidence="6">
    <location>
        <begin position="158"/>
        <end position="200"/>
    </location>
</feature>
<proteinExistence type="predicted"/>
<gene>
    <name evidence="8" type="ORF">PILCRDRAFT_711720</name>
</gene>
<sequence>MYTDQRTHVSGPPRSVRLARVGTPGLSAISKAPEEAGRERVVVVAGRESLRIIRASSPSSASQPQQSTRSSVADTSSSSILPGQIGPSQKSTTSRTGYRLDASRNLWDGSGLKVDSALTDVGWGVGAFSNKILTSSRNGELVMWDLHKPGSSKVERRTKDHIRSIHQLSISSIVHYYCVTGGADGDVRVWDLRDLSRSLMKIHHPISVRSVVFSTSLSTPLQIGVGLDNGSVYRWDLQKGPIRHMDRLPIAHTGPILALDWSSAASSTKSRARDDGSVGHGDDGGGMGGGMGVTGAGVSGVGGGAGLSSAGWIVSAGLDRTVKIWDASLSHIPHKPTYTLHPSFPVRRVLWRPEYECELALVSNEDFGSGSGSGGEVSAGGGAGASPDFTDMGGIVGRGSDSGLGSLGGKGKGFSGDAVEIWDVRRGWIAKWAVGGSAIEGGVADIAFADSHTIWAQHPSGTFSQLDIRQSSRPIDAIPRTCVSWEAGGGLAFVSGRKSPWEVPFDDVHPDHRQAFEVRKRGSKLKHLGDPPAIPASQNFGTFVRESSTRDFEAFVKLARGYVFQGTDRKTVCTINAETAYQAGKHQAAQAWLLMGSLLTDIIPPPTPPASPQLQSASTGLSHSVSAPAAIPEISSASQPVADSTGRSSSAGPAFANGNTLATHSNGSPSRPNSRLVTPSSSNPSSPHRGTVGLPPVTPAPRRLSVSLHRRGSTVGSDQPPSRRMSSYSRPSIPTSKSESPNHDSHRHVGEGALDDSDSSDSDKEQKENKVDGGSSDEESGLRPLISPYQPTRVVPTTPSPLSHVAVQQQWSEDEEGGNEDNEASPSPGSTESSSSSEGNAQRKKRKYSRARRHSHAKSRSRSSTVASLAASSLVQVRKPLVQQGSKGSIRTVIAGDVSVGEPDSREETVMDVSAKDKPAFSPESQKRQRSQAVSSDMGSNAPEDVEVMVLEAPEQRKKMGEKSRLRVVAEETKFREIGWDTLRDALRRFADEGDVQMCSMLATVAPQELKIEKRRVARFLESYIDILTHLQLYTSAAYVRKYSEIEDVRAITRLETTIYTSCGRCRKAMVIPPTSLKSTSHKGRYSYCRSCQQSIQCSICHLPVRTLLLQCSVCAHGGHQECYRRYYMERPMVEVDIPSESSSNENRGGSAVSPLLSGNEQDDDNTLVVDNGPGATKTAGLSQTSKFSGHPCATGCGHFCWAATGMPSGNVN</sequence>
<dbReference type="SUPFAM" id="SSF50978">
    <property type="entry name" value="WD40 repeat-like"/>
    <property type="match status" value="1"/>
</dbReference>
<feature type="region of interest" description="Disordered" evidence="7">
    <location>
        <begin position="54"/>
        <end position="97"/>
    </location>
</feature>
<feature type="compositionally biased region" description="Polar residues" evidence="7">
    <location>
        <begin position="86"/>
        <end position="96"/>
    </location>
</feature>
<evidence type="ECO:0000313" key="9">
    <source>
        <dbReference type="Proteomes" id="UP000054166"/>
    </source>
</evidence>
<keyword evidence="5" id="KW-0862">Zinc</keyword>
<feature type="compositionally biased region" description="Low complexity" evidence="7">
    <location>
        <begin position="54"/>
        <end position="79"/>
    </location>
</feature>
<dbReference type="PROSITE" id="PS50082">
    <property type="entry name" value="WD_REPEATS_2"/>
    <property type="match status" value="2"/>
</dbReference>
<dbReference type="InterPro" id="IPR037590">
    <property type="entry name" value="WDR24"/>
</dbReference>
<dbReference type="GO" id="GO:0005829">
    <property type="term" value="C:cytosol"/>
    <property type="evidence" value="ECO:0007669"/>
    <property type="project" value="TreeGrafter"/>
</dbReference>
<keyword evidence="4" id="KW-0863">Zinc-finger</keyword>
<dbReference type="InParanoid" id="A0A0C3F2S7"/>
<dbReference type="PANTHER" id="PTHR46200">
    <property type="entry name" value="GATOR COMPLEX PROTEIN WDR24"/>
    <property type="match status" value="1"/>
</dbReference>
<feature type="region of interest" description="Disordered" evidence="7">
    <location>
        <begin position="1"/>
        <end position="22"/>
    </location>
</feature>
<feature type="compositionally biased region" description="Basic residues" evidence="7">
    <location>
        <begin position="842"/>
        <end position="861"/>
    </location>
</feature>
<keyword evidence="9" id="KW-1185">Reference proteome</keyword>
<dbReference type="SMART" id="SM00320">
    <property type="entry name" value="WD40"/>
    <property type="match status" value="3"/>
</dbReference>
<evidence type="ECO:0000256" key="5">
    <source>
        <dbReference type="ARBA" id="ARBA00022833"/>
    </source>
</evidence>
<feature type="compositionally biased region" description="Polar residues" evidence="7">
    <location>
        <begin position="639"/>
        <end position="688"/>
    </location>
</feature>
<keyword evidence="3" id="KW-0677">Repeat</keyword>
<feature type="compositionally biased region" description="Basic and acidic residues" evidence="7">
    <location>
        <begin position="903"/>
        <end position="919"/>
    </location>
</feature>
<accession>A0A0C3F2S7</accession>
<dbReference type="STRING" id="765440.A0A0C3F2S7"/>
<dbReference type="OrthoDB" id="60955at2759"/>
<dbReference type="PROSITE" id="PS00678">
    <property type="entry name" value="WD_REPEATS_1"/>
    <property type="match status" value="1"/>
</dbReference>
<feature type="compositionally biased region" description="Basic and acidic residues" evidence="7">
    <location>
        <begin position="761"/>
        <end position="771"/>
    </location>
</feature>
<feature type="region of interest" description="Disordered" evidence="7">
    <location>
        <begin position="368"/>
        <end position="392"/>
    </location>
</feature>
<feature type="compositionally biased region" description="Acidic residues" evidence="7">
    <location>
        <begin position="812"/>
        <end position="823"/>
    </location>
</feature>
<evidence type="ECO:0000256" key="7">
    <source>
        <dbReference type="SAM" id="MobiDB-lite"/>
    </source>
</evidence>
<dbReference type="InterPro" id="IPR019775">
    <property type="entry name" value="WD40_repeat_CS"/>
</dbReference>
<name>A0A0C3F2S7_PILCF</name>
<keyword evidence="2" id="KW-0479">Metal-binding</keyword>
<dbReference type="EMBL" id="KN833065">
    <property type="protein sequence ID" value="KIM74206.1"/>
    <property type="molecule type" value="Genomic_DNA"/>
</dbReference>
<dbReference type="Proteomes" id="UP000054166">
    <property type="component" value="Unassembled WGS sequence"/>
</dbReference>
<feature type="compositionally biased region" description="Basic and acidic residues" evidence="7">
    <location>
        <begin position="271"/>
        <end position="283"/>
    </location>
</feature>
<feature type="compositionally biased region" description="Low complexity" evidence="7">
    <location>
        <begin position="825"/>
        <end position="839"/>
    </location>
</feature>
<dbReference type="GO" id="GO:0005774">
    <property type="term" value="C:vacuolar membrane"/>
    <property type="evidence" value="ECO:0007669"/>
    <property type="project" value="TreeGrafter"/>
</dbReference>